<comment type="caution">
    <text evidence="5">The sequence shown here is derived from an EMBL/GenBank/DDBJ whole genome shotgun (WGS) entry which is preliminary data.</text>
</comment>
<gene>
    <name evidence="5" type="ORF">AB6713_09785</name>
</gene>
<organism evidence="5 6">
    <name type="scientific">Luteimonas salinilitoris</name>
    <dbReference type="NCBI Taxonomy" id="3237697"/>
    <lineage>
        <taxon>Bacteria</taxon>
        <taxon>Pseudomonadati</taxon>
        <taxon>Pseudomonadota</taxon>
        <taxon>Gammaproteobacteria</taxon>
        <taxon>Lysobacterales</taxon>
        <taxon>Lysobacteraceae</taxon>
        <taxon>Luteimonas</taxon>
    </lineage>
</organism>
<evidence type="ECO:0000256" key="2">
    <source>
        <dbReference type="ARBA" id="ARBA00023180"/>
    </source>
</evidence>
<feature type="domain" description="PA" evidence="4">
    <location>
        <begin position="295"/>
        <end position="383"/>
    </location>
</feature>
<dbReference type="SUPFAM" id="SSF52025">
    <property type="entry name" value="PA domain"/>
    <property type="match status" value="1"/>
</dbReference>
<dbReference type="Gene3D" id="3.40.390.10">
    <property type="entry name" value="Collagenase (Catalytic Domain)"/>
    <property type="match status" value="1"/>
</dbReference>
<dbReference type="Gene3D" id="3.50.30.30">
    <property type="match status" value="1"/>
</dbReference>
<dbReference type="PANTHER" id="PTHR22702">
    <property type="entry name" value="PROTEASE-ASSOCIATED DOMAIN-CONTAINING PROTEIN"/>
    <property type="match status" value="1"/>
</dbReference>
<name>A0ABV4HQ72_9GAMM</name>
<dbReference type="Proteomes" id="UP001566331">
    <property type="component" value="Unassembled WGS sequence"/>
</dbReference>
<keyword evidence="6" id="KW-1185">Reference proteome</keyword>
<dbReference type="RefSeq" id="WP_370562375.1">
    <property type="nucleotide sequence ID" value="NZ_JBFWIB010000001.1"/>
</dbReference>
<evidence type="ECO:0000259" key="4">
    <source>
        <dbReference type="Pfam" id="PF02225"/>
    </source>
</evidence>
<evidence type="ECO:0000313" key="6">
    <source>
        <dbReference type="Proteomes" id="UP001566331"/>
    </source>
</evidence>
<sequence length="545" mass="57435">MKHGTLGVALSMALMAAHSNASAQSNIVLVNMDPPDAGLNDPASATPIGGNPGRTLGEQRRIAYQYAMDLWRALLSSDVDVRVQASFTPLECGDRTILGSAGPVSWESDFAGAPIAGVEYPVAMANAVAGEDLVPGSDDINTYFNSELGTEACGGKEWFYGLYGNADNTAGGSNFLNVIMHEIGHGLGVSGRLGSFLGTPFWLGPTGYGALAVSNQFDDTSINDLDSGQRNTALITVGDIVWTGGRANVSTQLIADNRRNLLVTAPETVAGQYEAGFAAFGSPDREAFPSGEIALVLDPDAATSQACEESIAHPEVLQGRIALVDRGECEFGFKALNAQRHGAIAVIIANSDDAVFGDMGPGASGGEVTIPVVSVSSSTGQRLRGEEPVLAQGTVEDPDSFYGMDARGRTRLYTTSQFERGSTFSHVDRDMSPNALMEPSETATLEAHAFIDISLDLYEDLGWPVDRDGTAVLGGCDTGIPVIRDVGFIPGASLMAHQNVCEVAAQGSRAGYQRCMNDHALRLRDNGHISNAEVSQVRRCLAARR</sequence>
<dbReference type="InterPro" id="IPR003137">
    <property type="entry name" value="PA_domain"/>
</dbReference>
<protein>
    <submittedName>
        <fullName evidence="5">PA domain-containing protein</fullName>
    </submittedName>
</protein>
<dbReference type="InterPro" id="IPR024079">
    <property type="entry name" value="MetalloPept_cat_dom_sf"/>
</dbReference>
<evidence type="ECO:0000313" key="5">
    <source>
        <dbReference type="EMBL" id="MEZ0474901.1"/>
    </source>
</evidence>
<reference evidence="5 6" key="1">
    <citation type="submission" date="2024-07" db="EMBL/GenBank/DDBJ databases">
        <title>Luteimonas salilacus sp. nov., isolated from the shore soil of Salt Lake in Tibet of China.</title>
        <authorList>
            <person name="Zhang X."/>
            <person name="Li A."/>
        </authorList>
    </citation>
    <scope>NUCLEOTIDE SEQUENCE [LARGE SCALE GENOMIC DNA]</scope>
    <source>
        <strain evidence="5 6">B3-2-R+30</strain>
    </source>
</reference>
<keyword evidence="1 3" id="KW-0732">Signal</keyword>
<evidence type="ECO:0000256" key="3">
    <source>
        <dbReference type="SAM" id="SignalP"/>
    </source>
</evidence>
<accession>A0ABV4HQ72</accession>
<dbReference type="InterPro" id="IPR046450">
    <property type="entry name" value="PA_dom_sf"/>
</dbReference>
<dbReference type="Pfam" id="PF02225">
    <property type="entry name" value="PA"/>
    <property type="match status" value="1"/>
</dbReference>
<proteinExistence type="predicted"/>
<dbReference type="PANTHER" id="PTHR22702:SF1">
    <property type="entry name" value="PROTEASE-ASSOCIATED DOMAIN-CONTAINING PROTEIN 1"/>
    <property type="match status" value="1"/>
</dbReference>
<dbReference type="EMBL" id="JBFWIC010000011">
    <property type="protein sequence ID" value="MEZ0474901.1"/>
    <property type="molecule type" value="Genomic_DNA"/>
</dbReference>
<keyword evidence="2" id="KW-0325">Glycoprotein</keyword>
<dbReference type="CDD" id="cd04818">
    <property type="entry name" value="PA_subtilisin_1"/>
    <property type="match status" value="1"/>
</dbReference>
<feature type="signal peptide" evidence="3">
    <location>
        <begin position="1"/>
        <end position="23"/>
    </location>
</feature>
<feature type="chain" id="PRO_5045965137" evidence="3">
    <location>
        <begin position="24"/>
        <end position="545"/>
    </location>
</feature>
<evidence type="ECO:0000256" key="1">
    <source>
        <dbReference type="ARBA" id="ARBA00022729"/>
    </source>
</evidence>